<dbReference type="AlphaFoldDB" id="A0AB34JD45"/>
<feature type="compositionally biased region" description="Polar residues" evidence="1">
    <location>
        <begin position="1"/>
        <end position="11"/>
    </location>
</feature>
<protein>
    <submittedName>
        <fullName evidence="2">Uncharacterized protein</fullName>
    </submittedName>
</protein>
<organism evidence="2 3">
    <name type="scientific">Prymnesium parvum</name>
    <name type="common">Toxic golden alga</name>
    <dbReference type="NCBI Taxonomy" id="97485"/>
    <lineage>
        <taxon>Eukaryota</taxon>
        <taxon>Haptista</taxon>
        <taxon>Haptophyta</taxon>
        <taxon>Prymnesiophyceae</taxon>
        <taxon>Prymnesiales</taxon>
        <taxon>Prymnesiaceae</taxon>
        <taxon>Prymnesium</taxon>
    </lineage>
</organism>
<evidence type="ECO:0000313" key="2">
    <source>
        <dbReference type="EMBL" id="KAL1518619.1"/>
    </source>
</evidence>
<reference evidence="2 3" key="1">
    <citation type="journal article" date="2024" name="Science">
        <title>Giant polyketide synthase enzymes in the biosynthesis of giant marine polyether toxins.</title>
        <authorList>
            <person name="Fallon T.R."/>
            <person name="Shende V.V."/>
            <person name="Wierzbicki I.H."/>
            <person name="Pendleton A.L."/>
            <person name="Watervoot N.F."/>
            <person name="Auber R.P."/>
            <person name="Gonzalez D.J."/>
            <person name="Wisecaver J.H."/>
            <person name="Moore B.S."/>
        </authorList>
    </citation>
    <scope>NUCLEOTIDE SEQUENCE [LARGE SCALE GENOMIC DNA]</scope>
    <source>
        <strain evidence="2 3">12B1</strain>
    </source>
</reference>
<comment type="caution">
    <text evidence="2">The sequence shown here is derived from an EMBL/GenBank/DDBJ whole genome shotgun (WGS) entry which is preliminary data.</text>
</comment>
<gene>
    <name evidence="2" type="ORF">AB1Y20_002907</name>
</gene>
<dbReference type="Proteomes" id="UP001515480">
    <property type="component" value="Unassembled WGS sequence"/>
</dbReference>
<keyword evidence="3" id="KW-1185">Reference proteome</keyword>
<feature type="region of interest" description="Disordered" evidence="1">
    <location>
        <begin position="1"/>
        <end position="27"/>
    </location>
</feature>
<evidence type="ECO:0000313" key="3">
    <source>
        <dbReference type="Proteomes" id="UP001515480"/>
    </source>
</evidence>
<proteinExistence type="predicted"/>
<sequence>MCATAVSNSKPQPFEATSDRRSPATDLADDLPLDLPLMTRWTERQARAFFESGGSVIPVLPSACVSLASLLDEAALASFEALLSRDSMETWCMRFHHAARACMLHRLRRLGVHALADRQAICNAFQRAWREGRLAGPTPQLTPLDTPAQLLEQAAAHVSHLRSLPAEEQRLKLGELHLQEDAALINSSRSSVEVIRDLNGVRLGDAMEELGMSFDAVQLLLSSRGMAASVPERKVAFWTNQMGERGTEVAIFDYADFGERLLGLSSYVLYPFPPRYTAMAHRFARRFGKRCIGVENFEQALDLCQANGISLLYILKEGGPHVPTLPKKCPVATAVHAIFDARVPSGDAYARISPTVPDNGRGCPVVPHIVRPRNSIGGDLRRVLRIPSNATVFGRYGGLDTFSIDFVHSVVIEVAVAKPTTIYFLFMNTLQFCDPLPNVIHLEATSDEEEKSRFIRTCDAMLHARYSGETFGLAPGITLMFWATKLSSIMIEHLSCTSFMHLIGKMLA</sequence>
<name>A0AB34JD45_PRYPA</name>
<accession>A0AB34JD45</accession>
<dbReference type="EMBL" id="JBGBPQ010000010">
    <property type="protein sequence ID" value="KAL1518619.1"/>
    <property type="molecule type" value="Genomic_DNA"/>
</dbReference>
<evidence type="ECO:0000256" key="1">
    <source>
        <dbReference type="SAM" id="MobiDB-lite"/>
    </source>
</evidence>